<dbReference type="Proteomes" id="UP000238205">
    <property type="component" value="Unassembled WGS sequence"/>
</dbReference>
<dbReference type="PROSITE" id="PS51186">
    <property type="entry name" value="GNAT"/>
    <property type="match status" value="1"/>
</dbReference>
<protein>
    <submittedName>
        <fullName evidence="2">Diamine N-acetyltransferase</fullName>
    </submittedName>
</protein>
<keyword evidence="3" id="KW-1185">Reference proteome</keyword>
<dbReference type="GO" id="GO:0016747">
    <property type="term" value="F:acyltransferase activity, transferring groups other than amino-acyl groups"/>
    <property type="evidence" value="ECO:0007669"/>
    <property type="project" value="InterPro"/>
</dbReference>
<dbReference type="Gene3D" id="3.40.630.30">
    <property type="match status" value="1"/>
</dbReference>
<sequence>MLEFVPVEEANFEHVIRLEVKESQSQFVAPNVRSLAECYLYRKNDDVFPYAIEADGTLVGFLLLDLDAEEEEMMIWRLMIDKEYQGKGYGKQTIQKVIEMAEKDPQYTVLIADYVKGNDAMGKLLRNLGFADHSFNKEFNEYVLHYSV</sequence>
<dbReference type="EMBL" id="PVTO01000006">
    <property type="protein sequence ID" value="PRY83104.1"/>
    <property type="molecule type" value="Genomic_DNA"/>
</dbReference>
<dbReference type="AlphaFoldDB" id="A0A2T0W9C6"/>
<dbReference type="PANTHER" id="PTHR43792:SF16">
    <property type="entry name" value="N-ACETYLTRANSFERASE DOMAIN-CONTAINING PROTEIN"/>
    <property type="match status" value="1"/>
</dbReference>
<gene>
    <name evidence="2" type="ORF">CLV38_1068</name>
</gene>
<name>A0A2T0W9C6_9LACT</name>
<accession>A0A2T0W9C6</accession>
<dbReference type="InterPro" id="IPR051531">
    <property type="entry name" value="N-acetyltransferase"/>
</dbReference>
<dbReference type="Pfam" id="PF00583">
    <property type="entry name" value="Acetyltransf_1"/>
    <property type="match status" value="1"/>
</dbReference>
<proteinExistence type="predicted"/>
<dbReference type="RefSeq" id="WP_106191938.1">
    <property type="nucleotide sequence ID" value="NZ_PVTO01000006.1"/>
</dbReference>
<feature type="domain" description="N-acetyltransferase" evidence="1">
    <location>
        <begin position="2"/>
        <end position="148"/>
    </location>
</feature>
<dbReference type="InterPro" id="IPR000182">
    <property type="entry name" value="GNAT_dom"/>
</dbReference>
<dbReference type="InterPro" id="IPR016181">
    <property type="entry name" value="Acyl_CoA_acyltransferase"/>
</dbReference>
<evidence type="ECO:0000313" key="3">
    <source>
        <dbReference type="Proteomes" id="UP000238205"/>
    </source>
</evidence>
<keyword evidence="2" id="KW-0808">Transferase</keyword>
<dbReference type="PANTHER" id="PTHR43792">
    <property type="entry name" value="GNAT FAMILY, PUTATIVE (AFU_ORTHOLOGUE AFUA_3G00765)-RELATED-RELATED"/>
    <property type="match status" value="1"/>
</dbReference>
<reference evidence="2 3" key="1">
    <citation type="submission" date="2018-03" db="EMBL/GenBank/DDBJ databases">
        <title>Genomic Encyclopedia of Archaeal and Bacterial Type Strains, Phase II (KMG-II): from individual species to whole genera.</title>
        <authorList>
            <person name="Goeker M."/>
        </authorList>
    </citation>
    <scope>NUCLEOTIDE SEQUENCE [LARGE SCALE GENOMIC DNA]</scope>
    <source>
        <strain evidence="2 3">DSM 13175</strain>
    </source>
</reference>
<dbReference type="OrthoDB" id="9127144at2"/>
<organism evidence="2 3">
    <name type="scientific">Alkalibacterium olivapovliticus</name>
    <dbReference type="NCBI Taxonomy" id="99907"/>
    <lineage>
        <taxon>Bacteria</taxon>
        <taxon>Bacillati</taxon>
        <taxon>Bacillota</taxon>
        <taxon>Bacilli</taxon>
        <taxon>Lactobacillales</taxon>
        <taxon>Carnobacteriaceae</taxon>
        <taxon>Alkalibacterium</taxon>
    </lineage>
</organism>
<evidence type="ECO:0000313" key="2">
    <source>
        <dbReference type="EMBL" id="PRY83104.1"/>
    </source>
</evidence>
<comment type="caution">
    <text evidence="2">The sequence shown here is derived from an EMBL/GenBank/DDBJ whole genome shotgun (WGS) entry which is preliminary data.</text>
</comment>
<dbReference type="SUPFAM" id="SSF55729">
    <property type="entry name" value="Acyl-CoA N-acyltransferases (Nat)"/>
    <property type="match status" value="1"/>
</dbReference>
<dbReference type="CDD" id="cd04301">
    <property type="entry name" value="NAT_SF"/>
    <property type="match status" value="1"/>
</dbReference>
<evidence type="ECO:0000259" key="1">
    <source>
        <dbReference type="PROSITE" id="PS51186"/>
    </source>
</evidence>